<organism evidence="2 3">
    <name type="scientific">Portunus trituberculatus</name>
    <name type="common">Swimming crab</name>
    <name type="synonym">Neptunus trituberculatus</name>
    <dbReference type="NCBI Taxonomy" id="210409"/>
    <lineage>
        <taxon>Eukaryota</taxon>
        <taxon>Metazoa</taxon>
        <taxon>Ecdysozoa</taxon>
        <taxon>Arthropoda</taxon>
        <taxon>Crustacea</taxon>
        <taxon>Multicrustacea</taxon>
        <taxon>Malacostraca</taxon>
        <taxon>Eumalacostraca</taxon>
        <taxon>Eucarida</taxon>
        <taxon>Decapoda</taxon>
        <taxon>Pleocyemata</taxon>
        <taxon>Brachyura</taxon>
        <taxon>Eubrachyura</taxon>
        <taxon>Portunoidea</taxon>
        <taxon>Portunidae</taxon>
        <taxon>Portuninae</taxon>
        <taxon>Portunus</taxon>
    </lineage>
</organism>
<gene>
    <name evidence="2" type="primary">FMN1</name>
    <name evidence="2" type="ORF">E2C01_029588</name>
</gene>
<keyword evidence="3" id="KW-1185">Reference proteome</keyword>
<dbReference type="InterPro" id="IPR042201">
    <property type="entry name" value="FH2_Formin_sf"/>
</dbReference>
<name>A0A5B7ENT0_PORTR</name>
<dbReference type="AlphaFoldDB" id="A0A5B7ENT0"/>
<dbReference type="SUPFAM" id="SSF101447">
    <property type="entry name" value="Formin homology 2 domain (FH2 domain)"/>
    <property type="match status" value="1"/>
</dbReference>
<dbReference type="EMBL" id="VSRR010003433">
    <property type="protein sequence ID" value="MPC36141.1"/>
    <property type="molecule type" value="Genomic_DNA"/>
</dbReference>
<protein>
    <submittedName>
        <fullName evidence="2">Formin-1</fullName>
    </submittedName>
</protein>
<proteinExistence type="predicted"/>
<dbReference type="Gene3D" id="1.20.58.2220">
    <property type="entry name" value="Formin, FH2 domain"/>
    <property type="match status" value="1"/>
</dbReference>
<reference evidence="2 3" key="1">
    <citation type="submission" date="2019-05" db="EMBL/GenBank/DDBJ databases">
        <title>Another draft genome of Portunus trituberculatus and its Hox gene families provides insights of decapod evolution.</title>
        <authorList>
            <person name="Jeong J.-H."/>
            <person name="Song I."/>
            <person name="Kim S."/>
            <person name="Choi T."/>
            <person name="Kim D."/>
            <person name="Ryu S."/>
            <person name="Kim W."/>
        </authorList>
    </citation>
    <scope>NUCLEOTIDE SEQUENCE [LARGE SCALE GENOMIC DNA]</scope>
    <source>
        <tissue evidence="2">Muscle</tissue>
    </source>
</reference>
<sequence length="129" mass="15182">MVVYWVGAPGWVSPNKQLVCQNRAEKVIEKSDEEHLQPFKDRMTDFFAKGGLFNLVMKYFQFTGKGTEVTPNDFFSVWSPFCNDFMIIWQKEQLKIVKQRMKEAEEKVKKMTEEKKDVAKKTKEADSCR</sequence>
<accession>A0A5B7ENT0</accession>
<evidence type="ECO:0000313" key="3">
    <source>
        <dbReference type="Proteomes" id="UP000324222"/>
    </source>
</evidence>
<dbReference type="Proteomes" id="UP000324222">
    <property type="component" value="Unassembled WGS sequence"/>
</dbReference>
<comment type="caution">
    <text evidence="2">The sequence shown here is derived from an EMBL/GenBank/DDBJ whole genome shotgun (WGS) entry which is preliminary data.</text>
</comment>
<evidence type="ECO:0000256" key="1">
    <source>
        <dbReference type="SAM" id="MobiDB-lite"/>
    </source>
</evidence>
<evidence type="ECO:0000313" key="2">
    <source>
        <dbReference type="EMBL" id="MPC36141.1"/>
    </source>
</evidence>
<dbReference type="OrthoDB" id="6512841at2759"/>
<feature type="region of interest" description="Disordered" evidence="1">
    <location>
        <begin position="107"/>
        <end position="129"/>
    </location>
</feature>